<keyword evidence="2" id="KW-1185">Reference proteome</keyword>
<dbReference type="OrthoDB" id="9932954at2"/>
<protein>
    <submittedName>
        <fullName evidence="1">Uncharacterized protein</fullName>
    </submittedName>
</protein>
<evidence type="ECO:0000313" key="2">
    <source>
        <dbReference type="Proteomes" id="UP000268857"/>
    </source>
</evidence>
<accession>A0A3S5K2F8</accession>
<comment type="caution">
    <text evidence="1">The sequence shown here is derived from an EMBL/GenBank/DDBJ whole genome shotgun (WGS) entry which is preliminary data.</text>
</comment>
<organism evidence="1 2">
    <name type="scientific">Chlorogloeopsis fritschii PCC 6912</name>
    <dbReference type="NCBI Taxonomy" id="211165"/>
    <lineage>
        <taxon>Bacteria</taxon>
        <taxon>Bacillati</taxon>
        <taxon>Cyanobacteriota</taxon>
        <taxon>Cyanophyceae</taxon>
        <taxon>Nostocales</taxon>
        <taxon>Chlorogloeopsidaceae</taxon>
        <taxon>Chlorogloeopsis</taxon>
    </lineage>
</organism>
<reference evidence="1 2" key="1">
    <citation type="journal article" date="2019" name="Genome Biol. Evol.">
        <title>Day and night: Metabolic profiles and evolutionary relationships of six axenic non-marine cyanobacteria.</title>
        <authorList>
            <person name="Will S.E."/>
            <person name="Henke P."/>
            <person name="Boedeker C."/>
            <person name="Huang S."/>
            <person name="Brinkmann H."/>
            <person name="Rohde M."/>
            <person name="Jarek M."/>
            <person name="Friedl T."/>
            <person name="Seufert S."/>
            <person name="Schumacher M."/>
            <person name="Overmann J."/>
            <person name="Neumann-Schaal M."/>
            <person name="Petersen J."/>
        </authorList>
    </citation>
    <scope>NUCLEOTIDE SEQUENCE [LARGE SCALE GENOMIC DNA]</scope>
    <source>
        <strain evidence="1 2">PCC 6912</strain>
    </source>
</reference>
<dbReference type="AlphaFoldDB" id="A0A3S5K2F8"/>
<dbReference type="Proteomes" id="UP000268857">
    <property type="component" value="Unassembled WGS sequence"/>
</dbReference>
<sequence length="90" mass="9983">MPESQSSFENNLSNLKAWMTRIKSTSGSLSTDDVLATLENMAIWAATLEAALTRACQLASSSESDREAIQLYQRLIEQATPNVRKLYDSL</sequence>
<evidence type="ECO:0000313" key="1">
    <source>
        <dbReference type="EMBL" id="RUR85791.1"/>
    </source>
</evidence>
<dbReference type="EMBL" id="RSCJ01000002">
    <property type="protein sequence ID" value="RUR85791.1"/>
    <property type="molecule type" value="Genomic_DNA"/>
</dbReference>
<dbReference type="RefSeq" id="WP_016878037.1">
    <property type="nucleotide sequence ID" value="NZ_AJLN01000141.1"/>
</dbReference>
<name>A0A3S5K2F8_CHLFR</name>
<gene>
    <name evidence="1" type="ORF">PCC6912_06160</name>
</gene>
<proteinExistence type="predicted"/>